<dbReference type="AlphaFoldDB" id="A0A820L602"/>
<dbReference type="SUPFAM" id="SSF81296">
    <property type="entry name" value="E set domains"/>
    <property type="match status" value="2"/>
</dbReference>
<dbReference type="Proteomes" id="UP000663851">
    <property type="component" value="Unassembled WGS sequence"/>
</dbReference>
<dbReference type="GO" id="GO:0015031">
    <property type="term" value="P:protein transport"/>
    <property type="evidence" value="ECO:0007669"/>
    <property type="project" value="TreeGrafter"/>
</dbReference>
<dbReference type="InterPro" id="IPR050357">
    <property type="entry name" value="Arrestin_domain-protein"/>
</dbReference>
<proteinExistence type="inferred from homology"/>
<dbReference type="InterPro" id="IPR011021">
    <property type="entry name" value="Arrestin-like_N"/>
</dbReference>
<keyword evidence="6" id="KW-1185">Reference proteome</keyword>
<reference evidence="4" key="1">
    <citation type="submission" date="2021-02" db="EMBL/GenBank/DDBJ databases">
        <authorList>
            <person name="Nowell W R."/>
        </authorList>
    </citation>
    <scope>NUCLEOTIDE SEQUENCE</scope>
</reference>
<evidence type="ECO:0000259" key="2">
    <source>
        <dbReference type="SMART" id="SM01017"/>
    </source>
</evidence>
<dbReference type="Gene3D" id="2.60.40.640">
    <property type="match status" value="2"/>
</dbReference>
<sequence length="419" mass="47759">MDIGKSTEASITFNHSNGFYYAGEQVSGVISFHNNHKKIALNKAAVGFIGEFGYVTQETCAIPDCMGTVLAENCTVYHRLQFIDIHLPLKHSKGNENKIILHQGQLSWPFEFTLPQYLPPSSSGPLTGSYPYVKYYIHLVLDETRNRLSKQHIFPLTIFPHVNIFNINEEKKSISVSRRNQKHFQLTANLQQRAVLPGQSISLDVNLENPKRLAVKRIEATLIQHREIAKNAHCEIIFQMDLPIRQDLNETEFHQTFCLRVPHGHLLPTHHSMAPCSTLSISTKIHYELKLVAKIRGILDDIILSIPIIIGTKSSSELNQLEENSYIELPINYLAPMKQTDIPPTTYWSNMCKSIACAENLFIAVMNLLVEVLETTEVTRGLYEKELIDKTIEFNVPHVIHADMKRDEEVHRQHSEGIH</sequence>
<feature type="domain" description="Arrestin C-terminal-like" evidence="2">
    <location>
        <begin position="180"/>
        <end position="315"/>
    </location>
</feature>
<dbReference type="GO" id="GO:0005737">
    <property type="term" value="C:cytoplasm"/>
    <property type="evidence" value="ECO:0007669"/>
    <property type="project" value="TreeGrafter"/>
</dbReference>
<comment type="similarity">
    <text evidence="1">Belongs to the arrestin family.</text>
</comment>
<dbReference type="EMBL" id="CAJOBO010001242">
    <property type="protein sequence ID" value="CAF4355720.1"/>
    <property type="molecule type" value="Genomic_DNA"/>
</dbReference>
<organism evidence="4 5">
    <name type="scientific">Rotaria socialis</name>
    <dbReference type="NCBI Taxonomy" id="392032"/>
    <lineage>
        <taxon>Eukaryota</taxon>
        <taxon>Metazoa</taxon>
        <taxon>Spiralia</taxon>
        <taxon>Gnathifera</taxon>
        <taxon>Rotifera</taxon>
        <taxon>Eurotatoria</taxon>
        <taxon>Bdelloidea</taxon>
        <taxon>Philodinida</taxon>
        <taxon>Philodinidae</taxon>
        <taxon>Rotaria</taxon>
    </lineage>
</organism>
<evidence type="ECO:0000313" key="6">
    <source>
        <dbReference type="Proteomes" id="UP000663873"/>
    </source>
</evidence>
<dbReference type="Pfam" id="PF00339">
    <property type="entry name" value="Arrestin_N"/>
    <property type="match status" value="1"/>
</dbReference>
<dbReference type="SMART" id="SM01017">
    <property type="entry name" value="Arrestin_C"/>
    <property type="match status" value="1"/>
</dbReference>
<dbReference type="PANTHER" id="PTHR11188:SF130">
    <property type="entry name" value="ARRESTIN C-TERMINAL-LIKE DOMAIN-CONTAINING PROTEIN"/>
    <property type="match status" value="1"/>
</dbReference>
<dbReference type="Proteomes" id="UP000663873">
    <property type="component" value="Unassembled WGS sequence"/>
</dbReference>
<evidence type="ECO:0000313" key="3">
    <source>
        <dbReference type="EMBL" id="CAF4189627.1"/>
    </source>
</evidence>
<dbReference type="PANTHER" id="PTHR11188">
    <property type="entry name" value="ARRESTIN DOMAIN CONTAINING PROTEIN"/>
    <property type="match status" value="1"/>
</dbReference>
<evidence type="ECO:0000256" key="1">
    <source>
        <dbReference type="ARBA" id="ARBA00005298"/>
    </source>
</evidence>
<evidence type="ECO:0000313" key="5">
    <source>
        <dbReference type="Proteomes" id="UP000663851"/>
    </source>
</evidence>
<dbReference type="InterPro" id="IPR014756">
    <property type="entry name" value="Ig_E-set"/>
</dbReference>
<comment type="caution">
    <text evidence="4">The sequence shown here is derived from an EMBL/GenBank/DDBJ whole genome shotgun (WGS) entry which is preliminary data.</text>
</comment>
<dbReference type="InterPro" id="IPR014752">
    <property type="entry name" value="Arrestin-like_C"/>
</dbReference>
<dbReference type="InterPro" id="IPR011022">
    <property type="entry name" value="Arrestin_C-like"/>
</dbReference>
<evidence type="ECO:0000313" key="4">
    <source>
        <dbReference type="EMBL" id="CAF4355720.1"/>
    </source>
</evidence>
<accession>A0A820L602</accession>
<dbReference type="EMBL" id="CAJOBP010000525">
    <property type="protein sequence ID" value="CAF4189627.1"/>
    <property type="molecule type" value="Genomic_DNA"/>
</dbReference>
<gene>
    <name evidence="4" type="ORF">HFQ381_LOCUS17046</name>
    <name evidence="3" type="ORF">UJA718_LOCUS5846</name>
</gene>
<name>A0A820L602_9BILA</name>
<protein>
    <recommendedName>
        <fullName evidence="2">Arrestin C-terminal-like domain-containing protein</fullName>
    </recommendedName>
</protein>
<dbReference type="Pfam" id="PF02752">
    <property type="entry name" value="Arrestin_C"/>
    <property type="match status" value="1"/>
</dbReference>